<dbReference type="EMBL" id="JAJFAZ020000003">
    <property type="protein sequence ID" value="KAI5338521.1"/>
    <property type="molecule type" value="Genomic_DNA"/>
</dbReference>
<sequence>MRTKAVNKRLQVNLHKIICNCCLRDGEGRYCRGSGCLRERNALQLRVGQLERELKETSRWLVGVEDARVEAEQKKVEELAVSRVEAIEEYKGSEGFKNLVLDAMVEEQFGWEKTVVRFNPELDINFDTSGAPPPIPSGRELLFESPSSSDATSPDVR</sequence>
<gene>
    <name evidence="2" type="ORF">L3X38_017792</name>
</gene>
<evidence type="ECO:0000313" key="2">
    <source>
        <dbReference type="EMBL" id="KAI5338521.1"/>
    </source>
</evidence>
<dbReference type="Proteomes" id="UP001054821">
    <property type="component" value="Chromosome 3"/>
</dbReference>
<accession>A0AAD4WAE3</accession>
<keyword evidence="3" id="KW-1185">Reference proteome</keyword>
<dbReference type="AlphaFoldDB" id="A0AAD4WAE3"/>
<comment type="caution">
    <text evidence="2">The sequence shown here is derived from an EMBL/GenBank/DDBJ whole genome shotgun (WGS) entry which is preliminary data.</text>
</comment>
<feature type="region of interest" description="Disordered" evidence="1">
    <location>
        <begin position="129"/>
        <end position="157"/>
    </location>
</feature>
<protein>
    <submittedName>
        <fullName evidence="2">Uncharacterized protein</fullName>
    </submittedName>
</protein>
<organism evidence="2 3">
    <name type="scientific">Prunus dulcis</name>
    <name type="common">Almond</name>
    <name type="synonym">Amygdalus dulcis</name>
    <dbReference type="NCBI Taxonomy" id="3755"/>
    <lineage>
        <taxon>Eukaryota</taxon>
        <taxon>Viridiplantae</taxon>
        <taxon>Streptophyta</taxon>
        <taxon>Embryophyta</taxon>
        <taxon>Tracheophyta</taxon>
        <taxon>Spermatophyta</taxon>
        <taxon>Magnoliopsida</taxon>
        <taxon>eudicotyledons</taxon>
        <taxon>Gunneridae</taxon>
        <taxon>Pentapetalae</taxon>
        <taxon>rosids</taxon>
        <taxon>fabids</taxon>
        <taxon>Rosales</taxon>
        <taxon>Rosaceae</taxon>
        <taxon>Amygdaloideae</taxon>
        <taxon>Amygdaleae</taxon>
        <taxon>Prunus</taxon>
    </lineage>
</organism>
<proteinExistence type="predicted"/>
<reference evidence="2 3" key="1">
    <citation type="journal article" date="2022" name="G3 (Bethesda)">
        <title>Whole-genome sequence and methylome profiling of the almond [Prunus dulcis (Mill.) D.A. Webb] cultivar 'Nonpareil'.</title>
        <authorList>
            <person name="D'Amico-Willman K.M."/>
            <person name="Ouma W.Z."/>
            <person name="Meulia T."/>
            <person name="Sideli G.M."/>
            <person name="Gradziel T.M."/>
            <person name="Fresnedo-Ramirez J."/>
        </authorList>
    </citation>
    <scope>NUCLEOTIDE SEQUENCE [LARGE SCALE GENOMIC DNA]</scope>
    <source>
        <strain evidence="2">Clone GOH B32 T37-40</strain>
    </source>
</reference>
<feature type="compositionally biased region" description="Polar residues" evidence="1">
    <location>
        <begin position="145"/>
        <end position="157"/>
    </location>
</feature>
<evidence type="ECO:0000313" key="3">
    <source>
        <dbReference type="Proteomes" id="UP001054821"/>
    </source>
</evidence>
<name>A0AAD4WAE3_PRUDU</name>
<evidence type="ECO:0000256" key="1">
    <source>
        <dbReference type="SAM" id="MobiDB-lite"/>
    </source>
</evidence>